<evidence type="ECO:0000256" key="1">
    <source>
        <dbReference type="SAM" id="MobiDB-lite"/>
    </source>
</evidence>
<feature type="compositionally biased region" description="Basic and acidic residues" evidence="1">
    <location>
        <begin position="37"/>
        <end position="49"/>
    </location>
</feature>
<proteinExistence type="predicted"/>
<dbReference type="OrthoDB" id="2420947at2759"/>
<feature type="compositionally biased region" description="Polar residues" evidence="1">
    <location>
        <begin position="93"/>
        <end position="102"/>
    </location>
</feature>
<dbReference type="InterPro" id="IPR025212">
    <property type="entry name" value="CAD_CENP-Q"/>
</dbReference>
<gene>
    <name evidence="2" type="ORF">BGZ97_012097</name>
</gene>
<protein>
    <submittedName>
        <fullName evidence="2">Uncharacterized protein</fullName>
    </submittedName>
</protein>
<feature type="region of interest" description="Disordered" evidence="1">
    <location>
        <begin position="262"/>
        <end position="293"/>
    </location>
</feature>
<keyword evidence="3" id="KW-1185">Reference proteome</keyword>
<sequence>GKESNKFAKGTSRSSSKKVIRTVPTTTTSTITKSSKSSKDRSRDSDSTSRKPISSSSSSSKTRQDKSNSTSTGNSRANASGSTSSLRAAAVGSSASSLTQGKEGNRRVLSDEESNQDESEVEEGSDGEDPDRQLGLRPTLRVVSKATVRKSWKPVNVKTRTHIQSLVAGLFPAVITQSRGERRKIEMQAGLNRLMQQLNDCLSELQVPQAQARVNYAQLSARNKELEAMLVPDLEHIRDLELRLEQEQILAEQDEEALRDFKEKKGAVDSRTKDLQRKKLHPQLKDDNLSDTMDSLSHTKGDYSHLSVADQRLMNLMPLSRHENFTGSGVRESFYNPDQDVSINKVSKRLGSRLSAIEQHSEGLDPLMQLVAAARDKVTELSRTIPSTSPTNAASTRRRSYL</sequence>
<organism evidence="2 3">
    <name type="scientific">Linnemannia gamsii</name>
    <dbReference type="NCBI Taxonomy" id="64522"/>
    <lineage>
        <taxon>Eukaryota</taxon>
        <taxon>Fungi</taxon>
        <taxon>Fungi incertae sedis</taxon>
        <taxon>Mucoromycota</taxon>
        <taxon>Mortierellomycotina</taxon>
        <taxon>Mortierellomycetes</taxon>
        <taxon>Mortierellales</taxon>
        <taxon>Mortierellaceae</taxon>
        <taxon>Linnemannia</taxon>
    </lineage>
</organism>
<evidence type="ECO:0000313" key="3">
    <source>
        <dbReference type="Proteomes" id="UP000823405"/>
    </source>
</evidence>
<dbReference type="Proteomes" id="UP000823405">
    <property type="component" value="Unassembled WGS sequence"/>
</dbReference>
<feature type="region of interest" description="Disordered" evidence="1">
    <location>
        <begin position="1"/>
        <end position="137"/>
    </location>
</feature>
<feature type="compositionally biased region" description="Acidic residues" evidence="1">
    <location>
        <begin position="111"/>
        <end position="129"/>
    </location>
</feature>
<name>A0A9P6RL61_9FUNG</name>
<reference evidence="2" key="1">
    <citation type="journal article" date="2020" name="Fungal Divers.">
        <title>Resolving the Mortierellaceae phylogeny through synthesis of multi-gene phylogenetics and phylogenomics.</title>
        <authorList>
            <person name="Vandepol N."/>
            <person name="Liber J."/>
            <person name="Desiro A."/>
            <person name="Na H."/>
            <person name="Kennedy M."/>
            <person name="Barry K."/>
            <person name="Grigoriev I.V."/>
            <person name="Miller A.N."/>
            <person name="O'Donnell K."/>
            <person name="Stajich J.E."/>
            <person name="Bonito G."/>
        </authorList>
    </citation>
    <scope>NUCLEOTIDE SEQUENCE</scope>
    <source>
        <strain evidence="2">NVP60</strain>
    </source>
</reference>
<feature type="region of interest" description="Disordered" evidence="1">
    <location>
        <begin position="381"/>
        <end position="402"/>
    </location>
</feature>
<dbReference type="EMBL" id="JAAAIN010000076">
    <property type="protein sequence ID" value="KAG0321106.1"/>
    <property type="molecule type" value="Genomic_DNA"/>
</dbReference>
<feature type="compositionally biased region" description="Polar residues" evidence="1">
    <location>
        <begin position="381"/>
        <end position="395"/>
    </location>
</feature>
<comment type="caution">
    <text evidence="2">The sequence shown here is derived from an EMBL/GenBank/DDBJ whole genome shotgun (WGS) entry which is preliminary data.</text>
</comment>
<evidence type="ECO:0000313" key="2">
    <source>
        <dbReference type="EMBL" id="KAG0321106.1"/>
    </source>
</evidence>
<accession>A0A9P6RL61</accession>
<dbReference type="AlphaFoldDB" id="A0A9P6RL61"/>
<feature type="compositionally biased region" description="Basic and acidic residues" evidence="1">
    <location>
        <begin position="262"/>
        <end position="288"/>
    </location>
</feature>
<dbReference type="Pfam" id="PF13094">
    <property type="entry name" value="CENP-Q"/>
    <property type="match status" value="1"/>
</dbReference>
<feature type="compositionally biased region" description="Low complexity" evidence="1">
    <location>
        <begin position="50"/>
        <end position="61"/>
    </location>
</feature>
<feature type="non-terminal residue" evidence="2">
    <location>
        <position position="1"/>
    </location>
</feature>
<feature type="compositionally biased region" description="Polar residues" evidence="1">
    <location>
        <begin position="70"/>
        <end position="86"/>
    </location>
</feature>
<feature type="compositionally biased region" description="Low complexity" evidence="1">
    <location>
        <begin position="21"/>
        <end position="35"/>
    </location>
</feature>